<dbReference type="EMBL" id="NXIE01000003">
    <property type="protein sequence ID" value="RXK12500.1"/>
    <property type="molecule type" value="Genomic_DNA"/>
</dbReference>
<dbReference type="Gene3D" id="3.40.50.850">
    <property type="entry name" value="Isochorismatase-like"/>
    <property type="match status" value="1"/>
</dbReference>
<evidence type="ECO:0000256" key="1">
    <source>
        <dbReference type="ARBA" id="ARBA00022801"/>
    </source>
</evidence>
<evidence type="ECO:0000313" key="4">
    <source>
        <dbReference type="Proteomes" id="UP000289718"/>
    </source>
</evidence>
<dbReference type="InterPro" id="IPR050272">
    <property type="entry name" value="Isochorismatase-like_hydrls"/>
</dbReference>
<organism evidence="3 4">
    <name type="scientific">Halarcobacter mediterraneus</name>
    <dbReference type="NCBI Taxonomy" id="2023153"/>
    <lineage>
        <taxon>Bacteria</taxon>
        <taxon>Pseudomonadati</taxon>
        <taxon>Campylobacterota</taxon>
        <taxon>Epsilonproteobacteria</taxon>
        <taxon>Campylobacterales</taxon>
        <taxon>Arcobacteraceae</taxon>
        <taxon>Halarcobacter</taxon>
    </lineage>
</organism>
<dbReference type="Proteomes" id="UP000289718">
    <property type="component" value="Unassembled WGS sequence"/>
</dbReference>
<gene>
    <name evidence="3" type="ORF">CP965_07905</name>
</gene>
<accession>A0A4Q1AY11</accession>
<dbReference type="CDD" id="cd01014">
    <property type="entry name" value="nicotinamidase_related"/>
    <property type="match status" value="1"/>
</dbReference>
<sequence>MKSTALLLIDFQNDYFETFKDSKFPLNNSEGASLKASKILEKFRDKSIDIIHIKHENPKVDAPFFQVGSNGANIHKNVEPLESELVITKNYPNSFLQTNLKNYLDEKNIDSVVIVGAMTHMCVDATLRAAKDFGYNCTVISDACATKDLEFDGKIVSSFDVHKSFMAAFEFAYAKVESTNEFLKGFDT</sequence>
<dbReference type="RefSeq" id="WP_129061558.1">
    <property type="nucleotide sequence ID" value="NZ_NXIE01000003.1"/>
</dbReference>
<dbReference type="Pfam" id="PF00857">
    <property type="entry name" value="Isochorismatase"/>
    <property type="match status" value="1"/>
</dbReference>
<dbReference type="AlphaFoldDB" id="A0A4Q1AY11"/>
<dbReference type="PANTHER" id="PTHR43540">
    <property type="entry name" value="PEROXYUREIDOACRYLATE/UREIDOACRYLATE AMIDOHYDROLASE-RELATED"/>
    <property type="match status" value="1"/>
</dbReference>
<name>A0A4Q1AY11_9BACT</name>
<comment type="caution">
    <text evidence="3">The sequence shown here is derived from an EMBL/GenBank/DDBJ whole genome shotgun (WGS) entry which is preliminary data.</text>
</comment>
<evidence type="ECO:0000313" key="3">
    <source>
        <dbReference type="EMBL" id="RXK12500.1"/>
    </source>
</evidence>
<dbReference type="InterPro" id="IPR036380">
    <property type="entry name" value="Isochorismatase-like_sf"/>
</dbReference>
<dbReference type="GO" id="GO:0016787">
    <property type="term" value="F:hydrolase activity"/>
    <property type="evidence" value="ECO:0007669"/>
    <property type="project" value="UniProtKB-KW"/>
</dbReference>
<dbReference type="InterPro" id="IPR000868">
    <property type="entry name" value="Isochorismatase-like_dom"/>
</dbReference>
<keyword evidence="4" id="KW-1185">Reference proteome</keyword>
<feature type="domain" description="Isochorismatase-like" evidence="2">
    <location>
        <begin position="4"/>
        <end position="150"/>
    </location>
</feature>
<dbReference type="PANTHER" id="PTHR43540:SF1">
    <property type="entry name" value="ISOCHORISMATASE HYDROLASE"/>
    <property type="match status" value="1"/>
</dbReference>
<dbReference type="SUPFAM" id="SSF52499">
    <property type="entry name" value="Isochorismatase-like hydrolases"/>
    <property type="match status" value="1"/>
</dbReference>
<reference evidence="3 4" key="1">
    <citation type="submission" date="2017-09" db="EMBL/GenBank/DDBJ databases">
        <title>Genomics of the genus Arcobacter.</title>
        <authorList>
            <person name="Perez-Cataluna A."/>
            <person name="Figueras M.J."/>
            <person name="Salas-Masso N."/>
        </authorList>
    </citation>
    <scope>NUCLEOTIDE SEQUENCE [LARGE SCALE GENOMIC DNA]</scope>
    <source>
        <strain evidence="3 4">F156-34</strain>
    </source>
</reference>
<proteinExistence type="predicted"/>
<dbReference type="OrthoDB" id="9791276at2"/>
<evidence type="ECO:0000259" key="2">
    <source>
        <dbReference type="Pfam" id="PF00857"/>
    </source>
</evidence>
<keyword evidence="1" id="KW-0378">Hydrolase</keyword>
<protein>
    <submittedName>
        <fullName evidence="3">Isochorismatase</fullName>
    </submittedName>
</protein>